<dbReference type="AlphaFoldDB" id="A0A8J3U579"/>
<feature type="compositionally biased region" description="Acidic residues" evidence="1">
    <location>
        <begin position="205"/>
        <end position="214"/>
    </location>
</feature>
<keyword evidence="4" id="KW-1185">Reference proteome</keyword>
<accession>A0A8J3U579</accession>
<comment type="caution">
    <text evidence="3">The sequence shown here is derived from an EMBL/GenBank/DDBJ whole genome shotgun (WGS) entry which is preliminary data.</text>
</comment>
<dbReference type="InterPro" id="IPR025295">
    <property type="entry name" value="eCIS_core_dom"/>
</dbReference>
<evidence type="ECO:0000313" key="3">
    <source>
        <dbReference type="EMBL" id="GII36254.1"/>
    </source>
</evidence>
<gene>
    <name evidence="3" type="ORF">Pph01_12570</name>
</gene>
<name>A0A8J3U579_9ACTN</name>
<feature type="region of interest" description="Disordered" evidence="1">
    <location>
        <begin position="167"/>
        <end position="214"/>
    </location>
</feature>
<feature type="compositionally biased region" description="Basic and acidic residues" evidence="1">
    <location>
        <begin position="14"/>
        <end position="23"/>
    </location>
</feature>
<organism evidence="3 4">
    <name type="scientific">Planotetraspora phitsanulokensis</name>
    <dbReference type="NCBI Taxonomy" id="575192"/>
    <lineage>
        <taxon>Bacteria</taxon>
        <taxon>Bacillati</taxon>
        <taxon>Actinomycetota</taxon>
        <taxon>Actinomycetes</taxon>
        <taxon>Streptosporangiales</taxon>
        <taxon>Streptosporangiaceae</taxon>
        <taxon>Planotetraspora</taxon>
    </lineage>
</organism>
<dbReference type="EMBL" id="BOOP01000004">
    <property type="protein sequence ID" value="GII36254.1"/>
    <property type="molecule type" value="Genomic_DNA"/>
</dbReference>
<evidence type="ECO:0000256" key="1">
    <source>
        <dbReference type="SAM" id="MobiDB-lite"/>
    </source>
</evidence>
<dbReference type="Proteomes" id="UP000622547">
    <property type="component" value="Unassembled WGS sequence"/>
</dbReference>
<protein>
    <recommendedName>
        <fullName evidence="2">eCIS core domain-containing protein</fullName>
    </recommendedName>
</protein>
<feature type="domain" description="eCIS core" evidence="2">
    <location>
        <begin position="71"/>
        <end position="145"/>
    </location>
</feature>
<evidence type="ECO:0000313" key="4">
    <source>
        <dbReference type="Proteomes" id="UP000622547"/>
    </source>
</evidence>
<dbReference type="Pfam" id="PF13699">
    <property type="entry name" value="eCIS_core"/>
    <property type="match status" value="1"/>
</dbReference>
<reference evidence="3 4" key="1">
    <citation type="submission" date="2021-01" db="EMBL/GenBank/DDBJ databases">
        <title>Whole genome shotgun sequence of Planotetraspora phitsanulokensis NBRC 104273.</title>
        <authorList>
            <person name="Komaki H."/>
            <person name="Tamura T."/>
        </authorList>
    </citation>
    <scope>NUCLEOTIDE SEQUENCE [LARGE SCALE GENOMIC DNA]</scope>
    <source>
        <strain evidence="3 4">NBRC 104273</strain>
    </source>
</reference>
<dbReference type="RefSeq" id="WP_204071984.1">
    <property type="nucleotide sequence ID" value="NZ_BAABHI010000012.1"/>
</dbReference>
<evidence type="ECO:0000259" key="2">
    <source>
        <dbReference type="Pfam" id="PF13699"/>
    </source>
</evidence>
<proteinExistence type="predicted"/>
<feature type="region of interest" description="Disordered" evidence="1">
    <location>
        <begin position="1"/>
        <end position="37"/>
    </location>
</feature>
<sequence length="214" mass="22856">MHRHAGDLGSEFRPPGDRARADEGAAPEAWGADPRGLLGLQRTAGNAAVSGMLEEERSPVHDAISSAGQALDDEVRADMEGRFGADFSDVRIHTGEQARHSATSVNAQAYTVGPDVVFQDYDPSSAAGRHMLAHELTHVIQQRNGPVDGTEAGGGVRVSDPSDRFEREAAATADQVMSAPPPAVQREETPDEEEAAAQTYVQRQEDDEEETTEG</sequence>